<dbReference type="AlphaFoldDB" id="A0A0F9WBJ4"/>
<reference evidence="1 2" key="1">
    <citation type="journal article" date="2015" name="Environ. Microbiol.">
        <title>Genome analyses suggest the presence of polyploidy and recent human-driven expansions in eight global populations of the honeybee pathogen Nosema ceranae.</title>
        <authorList>
            <person name="Pelin A."/>
            <person name="Selman M."/>
            <person name="Aris-Brosou S."/>
            <person name="Farinelli L."/>
            <person name="Corradi N."/>
        </authorList>
    </citation>
    <scope>NUCLEOTIDE SEQUENCE [LARGE SCALE GENOMIC DNA]</scope>
    <source>
        <strain evidence="1 2">PA08 1199</strain>
    </source>
</reference>
<dbReference type="VEuPathDB" id="MicrosporidiaDB:G9O61_00g014130"/>
<dbReference type="Proteomes" id="UP000034350">
    <property type="component" value="Unassembled WGS sequence"/>
</dbReference>
<organism evidence="1 2">
    <name type="scientific">Vairimorpha ceranae</name>
    <dbReference type="NCBI Taxonomy" id="40302"/>
    <lineage>
        <taxon>Eukaryota</taxon>
        <taxon>Fungi</taxon>
        <taxon>Fungi incertae sedis</taxon>
        <taxon>Microsporidia</taxon>
        <taxon>Nosematidae</taxon>
        <taxon>Vairimorpha</taxon>
    </lineage>
</organism>
<dbReference type="EMBL" id="JPQZ01000093">
    <property type="protein sequence ID" value="KKO74255.1"/>
    <property type="molecule type" value="Genomic_DNA"/>
</dbReference>
<proteinExistence type="predicted"/>
<sequence>MQIYLYFENSIDSISSIPIGDVKFCYFQYLLFLINKSLIFYLKNCCFQNLMQKIFFCLKLLVCLEILDVSEINWFIAFNTNKEPNLIWEIFGDFKFAKIVKPIAKFQTNFKILFFTAFSLLYEFKVFIDECKNNKGIRCKLLKSYYDLSKVKAIKGV</sequence>
<gene>
    <name evidence="1" type="ORF">AAJ76_930009835</name>
</gene>
<protein>
    <submittedName>
        <fullName evidence="1">Uncharacterized protein</fullName>
    </submittedName>
</protein>
<dbReference type="GeneID" id="36321615"/>
<name>A0A0F9WBJ4_9MICR</name>
<evidence type="ECO:0000313" key="2">
    <source>
        <dbReference type="Proteomes" id="UP000034350"/>
    </source>
</evidence>
<comment type="caution">
    <text evidence="1">The sequence shown here is derived from an EMBL/GenBank/DDBJ whole genome shotgun (WGS) entry which is preliminary data.</text>
</comment>
<keyword evidence="2" id="KW-1185">Reference proteome</keyword>
<accession>A0A0F9WBJ4</accession>
<evidence type="ECO:0000313" key="1">
    <source>
        <dbReference type="EMBL" id="KKO74255.1"/>
    </source>
</evidence>
<dbReference type="RefSeq" id="XP_024329997.1">
    <property type="nucleotide sequence ID" value="XM_024476659.1"/>
</dbReference>
<dbReference type="VEuPathDB" id="MicrosporidiaDB:AAJ76_930009835"/>